<dbReference type="KEGG" id="spu:590076"/>
<evidence type="ECO:0000313" key="5">
    <source>
        <dbReference type="Proteomes" id="UP000007110"/>
    </source>
</evidence>
<dbReference type="CTD" id="157680"/>
<dbReference type="RefSeq" id="XP_030830222.1">
    <property type="nucleotide sequence ID" value="XM_030974362.1"/>
</dbReference>
<reference evidence="4" key="2">
    <citation type="submission" date="2021-01" db="UniProtKB">
        <authorList>
            <consortium name="EnsemblMetazoa"/>
        </authorList>
    </citation>
    <scope>IDENTIFICATION</scope>
</reference>
<feature type="compositionally biased region" description="Basic and acidic residues" evidence="2">
    <location>
        <begin position="952"/>
        <end position="964"/>
    </location>
</feature>
<dbReference type="OrthoDB" id="445152at2759"/>
<feature type="region of interest" description="Disordered" evidence="2">
    <location>
        <begin position="4003"/>
        <end position="4035"/>
    </location>
</feature>
<dbReference type="OMA" id="SFYMPRI"/>
<feature type="region of interest" description="Disordered" evidence="2">
    <location>
        <begin position="1226"/>
        <end position="1294"/>
    </location>
</feature>
<proteinExistence type="predicted"/>
<name>A0A7M7N2I3_STRPU</name>
<feature type="region of interest" description="Disordered" evidence="2">
    <location>
        <begin position="1792"/>
        <end position="1871"/>
    </location>
</feature>
<feature type="region of interest" description="Disordered" evidence="2">
    <location>
        <begin position="1897"/>
        <end position="1916"/>
    </location>
</feature>
<feature type="compositionally biased region" description="Basic and acidic residues" evidence="2">
    <location>
        <begin position="1897"/>
        <end position="1907"/>
    </location>
</feature>
<feature type="region of interest" description="Disordered" evidence="2">
    <location>
        <begin position="2269"/>
        <end position="2307"/>
    </location>
</feature>
<dbReference type="PANTHER" id="PTHR12517">
    <property type="entry name" value="VACUOLAR PROTEIN SORTING-ASSOCIATED PROTEIN 13B"/>
    <property type="match status" value="1"/>
</dbReference>
<evidence type="ECO:0000313" key="4">
    <source>
        <dbReference type="EnsemblMetazoa" id="XP_030830222"/>
    </source>
</evidence>
<feature type="compositionally biased region" description="Basic and acidic residues" evidence="2">
    <location>
        <begin position="114"/>
        <end position="128"/>
    </location>
</feature>
<dbReference type="InterPro" id="IPR039782">
    <property type="entry name" value="VPS13B"/>
</dbReference>
<feature type="region of interest" description="Disordered" evidence="2">
    <location>
        <begin position="1448"/>
        <end position="1468"/>
    </location>
</feature>
<accession>A0A7M7N2I3</accession>
<evidence type="ECO:0000256" key="2">
    <source>
        <dbReference type="SAM" id="MobiDB-lite"/>
    </source>
</evidence>
<feature type="domain" description="Chorein N-terminal" evidence="3">
    <location>
        <begin position="1"/>
        <end position="290"/>
    </location>
</feature>
<feature type="region of interest" description="Disordered" evidence="2">
    <location>
        <begin position="951"/>
        <end position="997"/>
    </location>
</feature>
<protein>
    <recommendedName>
        <fullName evidence="3">Chorein N-terminal domain-containing protein</fullName>
    </recommendedName>
</protein>
<feature type="region of interest" description="Disordered" evidence="2">
    <location>
        <begin position="99"/>
        <end position="128"/>
    </location>
</feature>
<dbReference type="Proteomes" id="UP000007110">
    <property type="component" value="Unassembled WGS sequence"/>
</dbReference>
<evidence type="ECO:0000259" key="3">
    <source>
        <dbReference type="Pfam" id="PF12624"/>
    </source>
</evidence>
<dbReference type="InParanoid" id="A0A7M7N2I3"/>
<feature type="compositionally biased region" description="Acidic residues" evidence="2">
    <location>
        <begin position="2277"/>
        <end position="2303"/>
    </location>
</feature>
<dbReference type="Pfam" id="PF12624">
    <property type="entry name" value="VPS13_N"/>
    <property type="match status" value="1"/>
</dbReference>
<organism evidence="4 5">
    <name type="scientific">Strongylocentrotus purpuratus</name>
    <name type="common">Purple sea urchin</name>
    <dbReference type="NCBI Taxonomy" id="7668"/>
    <lineage>
        <taxon>Eukaryota</taxon>
        <taxon>Metazoa</taxon>
        <taxon>Echinodermata</taxon>
        <taxon>Eleutherozoa</taxon>
        <taxon>Echinozoa</taxon>
        <taxon>Echinoidea</taxon>
        <taxon>Euechinoidea</taxon>
        <taxon>Echinacea</taxon>
        <taxon>Camarodonta</taxon>
        <taxon>Echinidea</taxon>
        <taxon>Strongylocentrotidae</taxon>
        <taxon>Strongylocentrotus</taxon>
    </lineage>
</organism>
<reference evidence="5" key="1">
    <citation type="submission" date="2015-02" db="EMBL/GenBank/DDBJ databases">
        <title>Genome sequencing for Strongylocentrotus purpuratus.</title>
        <authorList>
            <person name="Murali S."/>
            <person name="Liu Y."/>
            <person name="Vee V."/>
            <person name="English A."/>
            <person name="Wang M."/>
            <person name="Skinner E."/>
            <person name="Han Y."/>
            <person name="Muzny D.M."/>
            <person name="Worley K.C."/>
            <person name="Gibbs R.A."/>
        </authorList>
    </citation>
    <scope>NUCLEOTIDE SEQUENCE</scope>
</reference>
<feature type="compositionally biased region" description="Polar residues" evidence="2">
    <location>
        <begin position="1837"/>
        <end position="1848"/>
    </location>
</feature>
<feature type="compositionally biased region" description="Basic and acidic residues" evidence="2">
    <location>
        <begin position="1452"/>
        <end position="1468"/>
    </location>
</feature>
<keyword evidence="5" id="KW-1185">Reference proteome</keyword>
<feature type="compositionally biased region" description="Polar residues" evidence="2">
    <location>
        <begin position="4015"/>
        <end position="4035"/>
    </location>
</feature>
<feature type="region of interest" description="Disordered" evidence="2">
    <location>
        <begin position="1548"/>
        <end position="1567"/>
    </location>
</feature>
<dbReference type="InterPro" id="IPR026854">
    <property type="entry name" value="VPS13_N"/>
</dbReference>
<feature type="region of interest" description="Disordered" evidence="2">
    <location>
        <begin position="2755"/>
        <end position="2779"/>
    </location>
</feature>
<feature type="compositionally biased region" description="Low complexity" evidence="2">
    <location>
        <begin position="102"/>
        <end position="113"/>
    </location>
</feature>
<feature type="compositionally biased region" description="Low complexity" evidence="2">
    <location>
        <begin position="1257"/>
        <end position="1271"/>
    </location>
</feature>
<evidence type="ECO:0000256" key="1">
    <source>
        <dbReference type="ARBA" id="ARBA00022448"/>
    </source>
</evidence>
<dbReference type="GeneID" id="590076"/>
<keyword evidence="1" id="KW-0813">Transport</keyword>
<feature type="region of interest" description="Disordered" evidence="2">
    <location>
        <begin position="2064"/>
        <end position="2096"/>
    </location>
</feature>
<sequence>MLESYISPFLLGYVDKYIKNIKPEDLRLSLWGGDLVLNNLELRLDALERDLNLPLSFVSGFIHELRIHVPWTRIGYEPVEITINTIECTVKLRDAEADDNDSVSSKSSTSTNKSRTESGSKMKPKEDIQDASLSPGYVTSLMNRVLHNVHVSIKNLILKYVEDDIVLSVNVQSFATFATDSDWQKAYLELSLPELVLRRVCNFTDITVCLDKRNASGKIEVYQEPVTFRCAVAARMHLTYNSLNAKRVSAVKVSTHCEELKMSLSDTQLPMFLRVLQLVVALYFGSIDLQKAELEGDQSIKEEETNQTATPLAENDEAHVDLDPSSSWTSWAWSFVPEALTYDEDDDQEEGAVNRFGGGKLRKRQEPILSIGFFCDKASLEFKVTDPVSERSLYTRPKLSFHQTLLFEMEGTAVDILLKGEGFFAFQLGISHMGLYGGGSCPCGIAKELEDRSCYVHLGDADYKDKSNNYLSLTLFDADSPENNSQKTIYILDAEHHQSVYTEKVSMKKYGAFWMDYLYTYEKLRGLDGNDSTSRSSHQSETDPIFTTKETSWKRFVFALTSVDVSSSLVHRLQQFMFYAGNHDYEPYSTPQPEIVDEKRPIPTPEQVAGLEESIPQRHSHFALLGLDVIVRAAEHGEYDTSGCSEESTFVPVVPATAIPAVRIQCERGDYQVTVPMYARQLIAAASKVSHPSSALMHHCYGQKSIKVFGLQAGLTCDPCAPADPSPPYLQLLQPCSFAGLSKTLCLPMYWTDPNIVKSEMMLEVPAARLDFTKAQLLLLIYIQQSWMGKSQTNNWLEETSLMYDVFTTAGSDTSESQAGIVASLSSLECRCVTNDCVKAVSGSIGQAKVAIKDHGEDVPTPVFQGPLQTDKYHLITCMVPTSRATASPVTSPRTNEACFLTVTAQLPQDDKHKGSLGALLLKIEGTSVCLDPVLYSWLLYQPSRRLVTSHISRDSPDRTEKSIPTEMRSPAKKASSQGSETYKAPKSGGRFSKQKSLTATAVMEDGDVSKAEASSQVNQFDEVIAKLKELIIQVDVSPCIVAWPTKHLTFPSSDTTIPQCLCDLVTSGGQGSDYPPPPPPPAVLVVCVPALSVHSSGHKAVDPDQDIPLSRMDLPQDPGEKFPWTIKARDFSIYSLHDCQRVYYLLKPMAISTTLALTANKHPPSEAEEKPGLGLGVHTDMPAVIFKCSDAQVTLVHKLLQGVLDCKQELAQAFNFSNIGSSTPPAPVLLSSSPRRGGGPAPTIPSSPSKSVPPMATSTTNSSQASSGQADSTVEMQSVSMPSEAPASSQGAGTGSLTSACGVKLSLWVQWTLHKLSVVVYGKDKMAVGQDQIVKLCADMEDLTTSIDLQEVYSKVTCKVGALNVHHFVKSEKAWTPGPFKGVLLSCTDTMSHNIEMSPPFKRLRTNSQTNNPFSLHPSKAAEAKQTHAFMSLTWTCALGTSVAQKMSGGKQEKQGDGSKTSDESSMQKRFVNEVILSSQAFDLIVWCPIVASTLDVLMAGLAVEGSSKPDSLHAPRKPDFKMHTIPEAKHEGSIASDAMSWQSISHRSTKSQRSIRSLKSSQPSAGISDWLTSSKLPLLYLDCKEIRTFIPAGLVNDHGGPGLMKGVEQDLFLFQISQISLVPYADNPLQRLVVKQDTYRKATIAGITQQPGSEVEDRQYQLDVNGISLNVASWEQVMRSSEQGRMKVSSGVTRSKTQNPALEWNLSLPTQDPEEVKLTPVIQDFDLHLVAAPAIVMEKTKPDKGKHKVVICGHSVEFNVSTDLNLYLSTEQVHLARRVLDSNLHHLLQGRTTTTDMPPPQQPADHTRPPTSLEDSGLGSDCVSGSPPTEFTEATRLTVSSPPRSSGSHDAKTVAMETGDGKPKKKSRMKGVTPFDFLMTGRKIALFLYSSKGDLKSKSAPKGDTKSSPLPPPQQPTVLEPFLLLVLSQPSLVMSVEKPKQKLELSFYDFRIDGAAMNKQIRDHSLPQAMDYPVPWFQTCPGMPDPKTGVKPALFTFTVTDFMMQSAAVIKLMVARPLKVNFSLTKLQQAREYAKRLQAVRTQELTKVPREVEEIRLMTTPRAGEKSVGISLPGQQTSQQEKTKPKSSAPPPEGVLQNLMMLSHFQSVVVATSQMVVVMATIPDPDFPHVVASVGGTMFESDFVVNQKTEELFQADSTVQLYDFTLKTSLQQCTKPLLGPVTLDLLLRTNHEPHSASELSPLLPRIFADLNVRNIPITFGQENLNCLTTVIDKMNEVLGEGGGKGREKKKVPAKKFKFKIDPSAALAPSDGSYSADEEDDDACEDDGNEDWEDVDEEDEPPEGVTQIEYKDDLRTGAFEYFTEGHTEDEIPLPNQIFFTPPSQEGGHWGTMVWTYPEPRMDVGLTITPVPISNPNVRPFARMNKIPCILQAYNSRRQSFQTVRNFFVSETQRYHKKQKIVESRDLVEEMDAHSTWRVVLNSNMQRKALQQPLKPPTPDIILTPMTLAASMRFDTVFAPRFIQFCHLNLTVGLIELRLSNHLSQLGKGVPDYLKGFTPDASTPKNHEFMVVRIPETKLIIESYGGVHARTRISGESGLAVDLLNYHNLTMAPLLEPVEYEIGYSFRSLTDIEGTLGFADLTFVAGQGTVHTLSKVAQAWTQNLKPEAERLFYGHYLICNATNQALRFGQVHTDESVVLKSSEMHEYSWRTHKKEKQELHVCMESWRNFRWSEPFSIDGDEGDTTVRVLHNRDQTATLFIQIRKITALQRQIIITGTQTFTNRLTIPLDVQVTRRSISQTSPRSSTASTQETRTLQPKSSLPALTCGDEDITGVCVKVQGSDCDWSEQFAISGEMCSTETVVKVPCSDGRRFYFWCQIFTETHDGSVQRVVVFSPLFTVQSHLPFPVTLHCHAARGNDTQVIEVKGQGSLQQLYQIPPLAWYNLTLASTSEKSASSSSAAVCVSTEMFENIVQHPDEAVGLKGLADSHEDPDMTKFWPYNHPDYTSSELHASSLQNITVASPAEEAGHPSTSLQVGMVQHRSKVNTIRVEMMPSCLIVNETGMDFTIQEDGGETVKVKGGTTCAPQKFKAKLSLSLSHEGEDYVYNDVVNLLSDPNAPPTKNEPVQGLQLQPEGHGTIELVSRGVHLGTQKVVHAALHSTVKHNIRILTLRPRFVFQNNSKQNVKIRMVNLRSEEKVSIQANTLQPITIPSKSSEHTPHLKWDSPACSQPTGSFHYLSVALSDQSAAEGAWLDEWSAWLKIDSEFPRVPITVPVTKPSKTFQSKNIVTSPMVAMVYQHEGVTYVTFDRDPSPKVLVINRCPFPVHLGHSQEHTKVEEALEIEEESGPMPKIPTVPSSSVIHYNPPLEAQSKQSNVHKFHFAVAKPPGSVTIPSSQSLMEGGSKVEGQQWSEAVDIVDSCNPTRSEIVSMPSGGYLLVATECVGTLIHIFVDSLNSKDEQVEDSTPDPPQISQSIGTGGIIVKVMNDLTPGQEVKEILRVTAKGVDFVMVAREDLKRTKALHAVHLISFSVKKIQIDNQSHDGGGYDFPVIFRGHKRKEDKFLPDIDHTYQLTPERWYNFVYAEAQENREGSFFWAHVFVESNEGFGDRLRNAEVAFHNMEVYIEDQFLHNAKSLVKTFSPVGLVKKEPSASSGPPSAVKLAMDALKSPIGLQQLTILPISLTASVHASLKMFLSLDQTRLQFQRYETGPIYATHRQLGQALTLHYTSGALFKAGWAIGSLDLIGNPAGFLRSARTGLYDTMYLPYEGLTRGPSAFVSGVASGMSSLVRHLSAGTLTSITKFASSMSRNLDRLSLDADHVARREEERRRVPEGMSSAIAQGLSSFGISLLGAIAGLADQPLRSFQGVGSDPSSASPSQRARGVISGVGKGLVGAVVKPLGGAAELVAQTGQGILHGTGLEEKLTPIGAQYIELRSTAMNARLKYEWKMLRSLPTSEILYHVDITSTTVQGLQRGGALLLTPEVLYVVSSSEDMQQLTLPLCDIECRPIRFNEKALKVVVKSPTAVMKEKTPPTADRVADYVAATSDTSGHEDEPATPNSDSPSEASGQGSQEVQRSYQYSMQMAHRETFLAMYCVAKNRLEGVGFCYDEGDNIEYRQWQLAAEKAKATEM</sequence>
<feature type="region of interest" description="Disordered" evidence="2">
    <location>
        <begin position="298"/>
        <end position="318"/>
    </location>
</feature>
<feature type="compositionally biased region" description="Polar residues" evidence="2">
    <location>
        <begin position="1272"/>
        <end position="1294"/>
    </location>
</feature>
<dbReference type="PANTHER" id="PTHR12517:SF0">
    <property type="entry name" value="INTERMEMBRANE LIPID TRANSFER PROTEIN VPS13B"/>
    <property type="match status" value="1"/>
</dbReference>
<dbReference type="EnsemblMetazoa" id="XM_030974362">
    <property type="protein sequence ID" value="XP_030830222"/>
    <property type="gene ID" value="LOC590076"/>
</dbReference>